<gene>
    <name evidence="2" type="ORF">CONLIGDRAFT_631641</name>
</gene>
<dbReference type="InParanoid" id="A0A1J7IQC2"/>
<protein>
    <submittedName>
        <fullName evidence="2">Uncharacterized protein</fullName>
    </submittedName>
</protein>
<accession>A0A1J7IQC2</accession>
<proteinExistence type="predicted"/>
<evidence type="ECO:0000256" key="1">
    <source>
        <dbReference type="SAM" id="SignalP"/>
    </source>
</evidence>
<keyword evidence="1" id="KW-0732">Signal</keyword>
<dbReference type="Proteomes" id="UP000182658">
    <property type="component" value="Unassembled WGS sequence"/>
</dbReference>
<sequence length="93" mass="10474">MDSSHAWPPRFLFPRLLLEQKLLLRALILSPDDHDDIPPQLTAAGTVSSLELRVLMHPVLDRTRQHGIPIEGHAASPLYRRITVDSSFLCLAE</sequence>
<feature type="chain" id="PRO_5013289669" evidence="1">
    <location>
        <begin position="26"/>
        <end position="93"/>
    </location>
</feature>
<feature type="signal peptide" evidence="1">
    <location>
        <begin position="1"/>
        <end position="25"/>
    </location>
</feature>
<evidence type="ECO:0000313" key="3">
    <source>
        <dbReference type="Proteomes" id="UP000182658"/>
    </source>
</evidence>
<keyword evidence="3" id="KW-1185">Reference proteome</keyword>
<dbReference type="AlphaFoldDB" id="A0A1J7IQC2"/>
<evidence type="ECO:0000313" key="2">
    <source>
        <dbReference type="EMBL" id="OIW29557.1"/>
    </source>
</evidence>
<reference evidence="2 3" key="1">
    <citation type="submission" date="2016-10" db="EMBL/GenBank/DDBJ databases">
        <title>Draft genome sequence of Coniochaeta ligniaria NRRL30616, a lignocellulolytic fungus for bioabatement of inhibitors in plant biomass hydrolysates.</title>
        <authorList>
            <consortium name="DOE Joint Genome Institute"/>
            <person name="Jimenez D.J."/>
            <person name="Hector R.E."/>
            <person name="Riley R."/>
            <person name="Sun H."/>
            <person name="Grigoriev I.V."/>
            <person name="Van Elsas J.D."/>
            <person name="Nichols N.N."/>
        </authorList>
    </citation>
    <scope>NUCLEOTIDE SEQUENCE [LARGE SCALE GENOMIC DNA]</scope>
    <source>
        <strain evidence="2 3">NRRL 30616</strain>
    </source>
</reference>
<dbReference type="EMBL" id="KV875097">
    <property type="protein sequence ID" value="OIW29557.1"/>
    <property type="molecule type" value="Genomic_DNA"/>
</dbReference>
<name>A0A1J7IQC2_9PEZI</name>
<organism evidence="2 3">
    <name type="scientific">Coniochaeta ligniaria NRRL 30616</name>
    <dbReference type="NCBI Taxonomy" id="1408157"/>
    <lineage>
        <taxon>Eukaryota</taxon>
        <taxon>Fungi</taxon>
        <taxon>Dikarya</taxon>
        <taxon>Ascomycota</taxon>
        <taxon>Pezizomycotina</taxon>
        <taxon>Sordariomycetes</taxon>
        <taxon>Sordariomycetidae</taxon>
        <taxon>Coniochaetales</taxon>
        <taxon>Coniochaetaceae</taxon>
        <taxon>Coniochaeta</taxon>
    </lineage>
</organism>